<dbReference type="Proteomes" id="UP000281553">
    <property type="component" value="Unassembled WGS sequence"/>
</dbReference>
<evidence type="ECO:0000313" key="1">
    <source>
        <dbReference type="EMBL" id="VDN44912.1"/>
    </source>
</evidence>
<reference evidence="1 2" key="1">
    <citation type="submission" date="2018-11" db="EMBL/GenBank/DDBJ databases">
        <authorList>
            <consortium name="Pathogen Informatics"/>
        </authorList>
    </citation>
    <scope>NUCLEOTIDE SEQUENCE [LARGE SCALE GENOMIC DNA]</scope>
</reference>
<gene>
    <name evidence="1" type="ORF">DILT_LOCUS19472</name>
</gene>
<evidence type="ECO:0000313" key="2">
    <source>
        <dbReference type="Proteomes" id="UP000281553"/>
    </source>
</evidence>
<dbReference type="AlphaFoldDB" id="A0A3P7RNS3"/>
<keyword evidence="2" id="KW-1185">Reference proteome</keyword>
<sequence length="86" mass="9488">MQDLALTPGRVDFSEFLAYYTAVSHTIGDPIVDFVSTDEDNGAEDDIHLLMNLVLSSSSRSNYGSISPQSTQTDAFEKLICLAWRV</sequence>
<organism evidence="1 2">
    <name type="scientific">Dibothriocephalus latus</name>
    <name type="common">Fish tapeworm</name>
    <name type="synonym">Diphyllobothrium latum</name>
    <dbReference type="NCBI Taxonomy" id="60516"/>
    <lineage>
        <taxon>Eukaryota</taxon>
        <taxon>Metazoa</taxon>
        <taxon>Spiralia</taxon>
        <taxon>Lophotrochozoa</taxon>
        <taxon>Platyhelminthes</taxon>
        <taxon>Cestoda</taxon>
        <taxon>Eucestoda</taxon>
        <taxon>Diphyllobothriidea</taxon>
        <taxon>Diphyllobothriidae</taxon>
        <taxon>Dibothriocephalus</taxon>
    </lineage>
</organism>
<accession>A0A3P7RNS3</accession>
<name>A0A3P7RNS3_DIBLA</name>
<proteinExistence type="predicted"/>
<dbReference type="EMBL" id="UYRU01113623">
    <property type="protein sequence ID" value="VDN44912.1"/>
    <property type="molecule type" value="Genomic_DNA"/>
</dbReference>
<protein>
    <submittedName>
        <fullName evidence="1">Uncharacterized protein</fullName>
    </submittedName>
</protein>